<dbReference type="Proteomes" id="UP000184330">
    <property type="component" value="Unassembled WGS sequence"/>
</dbReference>
<name>A0A1L7XWI2_9HELO</name>
<dbReference type="AlphaFoldDB" id="A0A1L7XWI2"/>
<dbReference type="OrthoDB" id="542013at2759"/>
<accession>A0A1L7XWI2</accession>
<protein>
    <submittedName>
        <fullName evidence="2">Related to enoyl-CoA hydratase/isomerase</fullName>
    </submittedName>
</protein>
<dbReference type="InterPro" id="IPR036291">
    <property type="entry name" value="NAD(P)-bd_dom_sf"/>
</dbReference>
<proteinExistence type="predicted"/>
<sequence>MTRIPFRPSLWDPVISPTLKILYSQLFLTLPEPNSDFSGQTCIVTGANAGLAFEVAQHMVRLNATRVILAVRSVDRGEAARKKLEEATGRTGIVEVWPLDLSSFDSVKEFGSLAARKLDRLDCLVENAGIIATSYEAAEDYEATLTVNVLGTFLLAGSMLPLLKKTATQYNIQPRLTIVVSELHAFANFPERSNPEILASLNANTSSSDMARRYPISKLMALQLTQELAIRANRVDSQPTVIINSVNPGFCKSGLGRSKYLLSQTVRFFLDLLFARTTEMGSRAILFGATATQETNGKYLSDCRIEEWVLPSTIKSNLLLTISRPSAFVRSEEGREVQLKLWDEVVGILDRICAGIARNFSD</sequence>
<dbReference type="Pfam" id="PF00106">
    <property type="entry name" value="adh_short"/>
    <property type="match status" value="1"/>
</dbReference>
<evidence type="ECO:0000313" key="3">
    <source>
        <dbReference type="Proteomes" id="UP000184330"/>
    </source>
</evidence>
<dbReference type="SUPFAM" id="SSF51735">
    <property type="entry name" value="NAD(P)-binding Rossmann-fold domains"/>
    <property type="match status" value="1"/>
</dbReference>
<dbReference type="PRINTS" id="PR00081">
    <property type="entry name" value="GDHRDH"/>
</dbReference>
<keyword evidence="3" id="KW-1185">Reference proteome</keyword>
<evidence type="ECO:0000256" key="1">
    <source>
        <dbReference type="ARBA" id="ARBA00023002"/>
    </source>
</evidence>
<gene>
    <name evidence="2" type="ORF">PAC_19286</name>
</gene>
<dbReference type="GO" id="GO:0016853">
    <property type="term" value="F:isomerase activity"/>
    <property type="evidence" value="ECO:0007669"/>
    <property type="project" value="UniProtKB-KW"/>
</dbReference>
<keyword evidence="1" id="KW-0560">Oxidoreductase</keyword>
<dbReference type="PANTHER" id="PTHR43157">
    <property type="entry name" value="PHOSPHATIDYLINOSITOL-GLYCAN BIOSYNTHESIS CLASS F PROTEIN-RELATED"/>
    <property type="match status" value="1"/>
</dbReference>
<keyword evidence="2" id="KW-0413">Isomerase</keyword>
<dbReference type="PANTHER" id="PTHR43157:SF31">
    <property type="entry name" value="PHOSPHATIDYLINOSITOL-GLYCAN BIOSYNTHESIS CLASS F PROTEIN"/>
    <property type="match status" value="1"/>
</dbReference>
<dbReference type="Gene3D" id="3.40.50.720">
    <property type="entry name" value="NAD(P)-binding Rossmann-like Domain"/>
    <property type="match status" value="1"/>
</dbReference>
<evidence type="ECO:0000313" key="2">
    <source>
        <dbReference type="EMBL" id="CZR69386.1"/>
    </source>
</evidence>
<dbReference type="STRING" id="576137.A0A1L7XWI2"/>
<reference evidence="2 3" key="1">
    <citation type="submission" date="2016-03" db="EMBL/GenBank/DDBJ databases">
        <authorList>
            <person name="Ploux O."/>
        </authorList>
    </citation>
    <scope>NUCLEOTIDE SEQUENCE [LARGE SCALE GENOMIC DNA]</scope>
    <source>
        <strain evidence="2 3">UAMH 11012</strain>
    </source>
</reference>
<organism evidence="2 3">
    <name type="scientific">Phialocephala subalpina</name>
    <dbReference type="NCBI Taxonomy" id="576137"/>
    <lineage>
        <taxon>Eukaryota</taxon>
        <taxon>Fungi</taxon>
        <taxon>Dikarya</taxon>
        <taxon>Ascomycota</taxon>
        <taxon>Pezizomycotina</taxon>
        <taxon>Leotiomycetes</taxon>
        <taxon>Helotiales</taxon>
        <taxon>Mollisiaceae</taxon>
        <taxon>Phialocephala</taxon>
        <taxon>Phialocephala fortinii species complex</taxon>
    </lineage>
</organism>
<dbReference type="EMBL" id="FJOG01000070">
    <property type="protein sequence ID" value="CZR69386.1"/>
    <property type="molecule type" value="Genomic_DNA"/>
</dbReference>
<dbReference type="GO" id="GO:0016491">
    <property type="term" value="F:oxidoreductase activity"/>
    <property type="evidence" value="ECO:0007669"/>
    <property type="project" value="UniProtKB-KW"/>
</dbReference>
<dbReference type="InterPro" id="IPR002347">
    <property type="entry name" value="SDR_fam"/>
</dbReference>